<gene>
    <name evidence="2" type="ORF">RRG08_034701</name>
</gene>
<dbReference type="Proteomes" id="UP001283361">
    <property type="component" value="Unassembled WGS sequence"/>
</dbReference>
<name>A0AAE1D8P3_9GAST</name>
<accession>A0AAE1D8P3</accession>
<feature type="compositionally biased region" description="Basic and acidic residues" evidence="1">
    <location>
        <begin position="1"/>
        <end position="17"/>
    </location>
</feature>
<keyword evidence="3" id="KW-1185">Reference proteome</keyword>
<dbReference type="AlphaFoldDB" id="A0AAE1D8P3"/>
<organism evidence="2 3">
    <name type="scientific">Elysia crispata</name>
    <name type="common">lettuce slug</name>
    <dbReference type="NCBI Taxonomy" id="231223"/>
    <lineage>
        <taxon>Eukaryota</taxon>
        <taxon>Metazoa</taxon>
        <taxon>Spiralia</taxon>
        <taxon>Lophotrochozoa</taxon>
        <taxon>Mollusca</taxon>
        <taxon>Gastropoda</taxon>
        <taxon>Heterobranchia</taxon>
        <taxon>Euthyneura</taxon>
        <taxon>Panpulmonata</taxon>
        <taxon>Sacoglossa</taxon>
        <taxon>Placobranchoidea</taxon>
        <taxon>Plakobranchidae</taxon>
        <taxon>Elysia</taxon>
    </lineage>
</organism>
<proteinExistence type="predicted"/>
<reference evidence="2" key="1">
    <citation type="journal article" date="2023" name="G3 (Bethesda)">
        <title>A reference genome for the long-term kleptoplast-retaining sea slug Elysia crispata morphotype clarki.</title>
        <authorList>
            <person name="Eastman K.E."/>
            <person name="Pendleton A.L."/>
            <person name="Shaikh M.A."/>
            <person name="Suttiyut T."/>
            <person name="Ogas R."/>
            <person name="Tomko P."/>
            <person name="Gavelis G."/>
            <person name="Widhalm J.R."/>
            <person name="Wisecaver J.H."/>
        </authorList>
    </citation>
    <scope>NUCLEOTIDE SEQUENCE</scope>
    <source>
        <strain evidence="2">ECLA1</strain>
    </source>
</reference>
<evidence type="ECO:0000256" key="1">
    <source>
        <dbReference type="SAM" id="MobiDB-lite"/>
    </source>
</evidence>
<protein>
    <submittedName>
        <fullName evidence="2">Uncharacterized protein</fullName>
    </submittedName>
</protein>
<evidence type="ECO:0000313" key="2">
    <source>
        <dbReference type="EMBL" id="KAK3760860.1"/>
    </source>
</evidence>
<feature type="region of interest" description="Disordered" evidence="1">
    <location>
        <begin position="1"/>
        <end position="21"/>
    </location>
</feature>
<dbReference type="EMBL" id="JAWDGP010004939">
    <property type="protein sequence ID" value="KAK3760860.1"/>
    <property type="molecule type" value="Genomic_DNA"/>
</dbReference>
<sequence length="116" mass="13076">MEKTTPQRACPHDEKIQPDSGMRCGARVPVSYLDDTHGKEMEDVVQVRDVFKHGQVAEVVLQPANLCLENGYNEERESHRLMVSSVDRVRPHVTGNSFAASIAGVRLQSYRILRET</sequence>
<evidence type="ECO:0000313" key="3">
    <source>
        <dbReference type="Proteomes" id="UP001283361"/>
    </source>
</evidence>
<comment type="caution">
    <text evidence="2">The sequence shown here is derived from an EMBL/GenBank/DDBJ whole genome shotgun (WGS) entry which is preliminary data.</text>
</comment>